<dbReference type="InterPro" id="IPR036942">
    <property type="entry name" value="Beta-barrel_TonB_sf"/>
</dbReference>
<dbReference type="PANTHER" id="PTHR30069">
    <property type="entry name" value="TONB-DEPENDENT OUTER MEMBRANE RECEPTOR"/>
    <property type="match status" value="1"/>
</dbReference>
<organism evidence="15 16">
    <name type="scientific">Microvirga guangxiensis</name>
    <dbReference type="NCBI Taxonomy" id="549386"/>
    <lineage>
        <taxon>Bacteria</taxon>
        <taxon>Pseudomonadati</taxon>
        <taxon>Pseudomonadota</taxon>
        <taxon>Alphaproteobacteria</taxon>
        <taxon>Hyphomicrobiales</taxon>
        <taxon>Methylobacteriaceae</taxon>
        <taxon>Microvirga</taxon>
    </lineage>
</organism>
<evidence type="ECO:0000259" key="14">
    <source>
        <dbReference type="Pfam" id="PF07715"/>
    </source>
</evidence>
<keyword evidence="2 10" id="KW-0813">Transport</keyword>
<evidence type="ECO:0000256" key="6">
    <source>
        <dbReference type="ARBA" id="ARBA00023065"/>
    </source>
</evidence>
<dbReference type="Pfam" id="PF00593">
    <property type="entry name" value="TonB_dep_Rec_b-barrel"/>
    <property type="match status" value="1"/>
</dbReference>
<comment type="similarity">
    <text evidence="10 11">Belongs to the TonB-dependent receptor family.</text>
</comment>
<dbReference type="InterPro" id="IPR012910">
    <property type="entry name" value="Plug_dom"/>
</dbReference>
<dbReference type="InterPro" id="IPR039426">
    <property type="entry name" value="TonB-dep_rcpt-like"/>
</dbReference>
<keyword evidence="15" id="KW-0675">Receptor</keyword>
<keyword evidence="6" id="KW-0406">Ion transport</keyword>
<dbReference type="AlphaFoldDB" id="A0A1G5H194"/>
<gene>
    <name evidence="15" type="ORF">SAMN02927923_01700</name>
</gene>
<dbReference type="STRING" id="549386.SAMN02927923_01700"/>
<evidence type="ECO:0000256" key="10">
    <source>
        <dbReference type="PROSITE-ProRule" id="PRU01360"/>
    </source>
</evidence>
<evidence type="ECO:0000256" key="2">
    <source>
        <dbReference type="ARBA" id="ARBA00022448"/>
    </source>
</evidence>
<evidence type="ECO:0000256" key="12">
    <source>
        <dbReference type="SAM" id="SignalP"/>
    </source>
</evidence>
<dbReference type="Gene3D" id="2.40.170.20">
    <property type="entry name" value="TonB-dependent receptor, beta-barrel domain"/>
    <property type="match status" value="1"/>
</dbReference>
<feature type="domain" description="TonB-dependent receptor plug" evidence="14">
    <location>
        <begin position="78"/>
        <end position="187"/>
    </location>
</feature>
<protein>
    <submittedName>
        <fullName evidence="15">Outer membrane receptor for ferrienterochelin and colicins</fullName>
    </submittedName>
</protein>
<keyword evidence="16" id="KW-1185">Reference proteome</keyword>
<feature type="domain" description="TonB-dependent receptor-like beta-barrel" evidence="13">
    <location>
        <begin position="282"/>
        <end position="693"/>
    </location>
</feature>
<feature type="chain" id="PRO_5011500237" evidence="12">
    <location>
        <begin position="47"/>
        <end position="720"/>
    </location>
</feature>
<dbReference type="GO" id="GO:0044718">
    <property type="term" value="P:siderophore transmembrane transport"/>
    <property type="evidence" value="ECO:0007669"/>
    <property type="project" value="TreeGrafter"/>
</dbReference>
<feature type="signal peptide" evidence="12">
    <location>
        <begin position="1"/>
        <end position="46"/>
    </location>
</feature>
<evidence type="ECO:0000256" key="7">
    <source>
        <dbReference type="ARBA" id="ARBA00023077"/>
    </source>
</evidence>
<dbReference type="Pfam" id="PF07715">
    <property type="entry name" value="Plug"/>
    <property type="match status" value="1"/>
</dbReference>
<evidence type="ECO:0000313" key="16">
    <source>
        <dbReference type="Proteomes" id="UP000199569"/>
    </source>
</evidence>
<dbReference type="InterPro" id="IPR000531">
    <property type="entry name" value="Beta-barrel_TonB"/>
</dbReference>
<dbReference type="PANTHER" id="PTHR30069:SF53">
    <property type="entry name" value="COLICIN I RECEPTOR-RELATED"/>
    <property type="match status" value="1"/>
</dbReference>
<evidence type="ECO:0000259" key="13">
    <source>
        <dbReference type="Pfam" id="PF00593"/>
    </source>
</evidence>
<dbReference type="SUPFAM" id="SSF56935">
    <property type="entry name" value="Porins"/>
    <property type="match status" value="1"/>
</dbReference>
<evidence type="ECO:0000256" key="11">
    <source>
        <dbReference type="RuleBase" id="RU003357"/>
    </source>
</evidence>
<evidence type="ECO:0000256" key="8">
    <source>
        <dbReference type="ARBA" id="ARBA00023136"/>
    </source>
</evidence>
<keyword evidence="5 12" id="KW-0732">Signal</keyword>
<accession>A0A1G5H194</accession>
<dbReference type="OrthoDB" id="9760333at2"/>
<keyword evidence="4 10" id="KW-0812">Transmembrane</keyword>
<dbReference type="CDD" id="cd01347">
    <property type="entry name" value="ligand_gated_channel"/>
    <property type="match status" value="1"/>
</dbReference>
<name>A0A1G5H194_9HYPH</name>
<keyword evidence="9 10" id="KW-0998">Cell outer membrane</keyword>
<dbReference type="Proteomes" id="UP000199569">
    <property type="component" value="Unassembled WGS sequence"/>
</dbReference>
<keyword evidence="3 10" id="KW-1134">Transmembrane beta strand</keyword>
<evidence type="ECO:0000256" key="9">
    <source>
        <dbReference type="ARBA" id="ARBA00023237"/>
    </source>
</evidence>
<dbReference type="GO" id="GO:0009279">
    <property type="term" value="C:cell outer membrane"/>
    <property type="evidence" value="ECO:0007669"/>
    <property type="project" value="UniProtKB-SubCell"/>
</dbReference>
<evidence type="ECO:0000256" key="3">
    <source>
        <dbReference type="ARBA" id="ARBA00022452"/>
    </source>
</evidence>
<sequence length="720" mass="79237">MTGFRTSDRQDVGGSVARKSANRTLLLLACTGLSASLSFIPSTAFAQVAGSAPSPAANEDVIALDQIVVTAAGFEQSVKDAPASISVITREELEKGSFRDLTDALREVQGVTVTGVANEKDVYIRGLPGSYTLILVDGKRQSTRDARTNGNAGFEQSFIPPVSAIDRIEVVRGPMSSLYGSDAMGGVINIITRKVSDKWTGTVTADGTLQQHDDFGNSAQGSFYTSGPLIHRMLGLQMWGRGFGRQEDEILSGITGAREGNIGGRLTFSPSENHDLMLESGFTRIRRDASKWGTLEETANDTYNYNDRKYWSLTHEGRWGPTTSNFSIMQEWAERRSYTENPRTSAFAKNPRSPEIRNTVVDGKFTTPYELFGTHTLVTGGQWFNAMLTDQNPGYRTGRDETFSINQWALFAEDEWRLTDTFSITNGLRMDHHEVYGEHFSPRSYAVWHATENLTVKGGVSTGFRAPEIRQIAPGYAYTTGGQGCSYGPTGTCGVIIADPNLQAETSVSYEIGAVWDSLTGFTASATYFHTDFKDKISNALVLDNAGRPVRWSEDPNYRLWYNYNIDDAIIQGVELAATWRATDTISLRGSYTYTDSEQKTGDYAGFPLARTPKHMANARLDWVTPVTGLETWMAVNYHGSEIVGGARIGTIGTPVLINGMSGRKYDAYATMDIGLSYDFTEQLTLNAAVYNVFDKEIEPTDYNTVVEGRRLWVSMSATF</sequence>
<dbReference type="PROSITE" id="PS52016">
    <property type="entry name" value="TONB_DEPENDENT_REC_3"/>
    <property type="match status" value="1"/>
</dbReference>
<evidence type="ECO:0000313" key="15">
    <source>
        <dbReference type="EMBL" id="SCY56678.1"/>
    </source>
</evidence>
<dbReference type="RefSeq" id="WP_091133287.1">
    <property type="nucleotide sequence ID" value="NZ_FMVJ01000004.1"/>
</dbReference>
<keyword evidence="8 10" id="KW-0472">Membrane</keyword>
<dbReference type="EMBL" id="FMVJ01000004">
    <property type="protein sequence ID" value="SCY56678.1"/>
    <property type="molecule type" value="Genomic_DNA"/>
</dbReference>
<evidence type="ECO:0000256" key="4">
    <source>
        <dbReference type="ARBA" id="ARBA00022692"/>
    </source>
</evidence>
<dbReference type="GO" id="GO:0015344">
    <property type="term" value="F:siderophore uptake transmembrane transporter activity"/>
    <property type="evidence" value="ECO:0007669"/>
    <property type="project" value="TreeGrafter"/>
</dbReference>
<keyword evidence="7 11" id="KW-0798">TonB box</keyword>
<proteinExistence type="inferred from homology"/>
<evidence type="ECO:0000256" key="5">
    <source>
        <dbReference type="ARBA" id="ARBA00022729"/>
    </source>
</evidence>
<dbReference type="InterPro" id="IPR037066">
    <property type="entry name" value="Plug_dom_sf"/>
</dbReference>
<evidence type="ECO:0000256" key="1">
    <source>
        <dbReference type="ARBA" id="ARBA00004571"/>
    </source>
</evidence>
<comment type="subcellular location">
    <subcellularLocation>
        <location evidence="1 10">Cell outer membrane</location>
        <topology evidence="1 10">Multi-pass membrane protein</topology>
    </subcellularLocation>
</comment>
<dbReference type="Gene3D" id="2.170.130.10">
    <property type="entry name" value="TonB-dependent receptor, plug domain"/>
    <property type="match status" value="1"/>
</dbReference>
<reference evidence="15 16" key="1">
    <citation type="submission" date="2016-10" db="EMBL/GenBank/DDBJ databases">
        <authorList>
            <person name="de Groot N.N."/>
        </authorList>
    </citation>
    <scope>NUCLEOTIDE SEQUENCE [LARGE SCALE GENOMIC DNA]</scope>
    <source>
        <strain evidence="15 16">CGMCC 1.7666</strain>
    </source>
</reference>